<accession>A0A4Z1ITW5</accession>
<evidence type="ECO:0000313" key="3">
    <source>
        <dbReference type="Proteomes" id="UP000297527"/>
    </source>
</evidence>
<name>A0A4Z1ITW5_9HELO</name>
<proteinExistence type="predicted"/>
<organism evidence="2 3">
    <name type="scientific">Botryotinia convoluta</name>
    <dbReference type="NCBI Taxonomy" id="54673"/>
    <lineage>
        <taxon>Eukaryota</taxon>
        <taxon>Fungi</taxon>
        <taxon>Dikarya</taxon>
        <taxon>Ascomycota</taxon>
        <taxon>Pezizomycotina</taxon>
        <taxon>Leotiomycetes</taxon>
        <taxon>Helotiales</taxon>
        <taxon>Sclerotiniaceae</taxon>
        <taxon>Botryotinia</taxon>
    </lineage>
</organism>
<dbReference type="InterPro" id="IPR003034">
    <property type="entry name" value="SAP_dom"/>
</dbReference>
<dbReference type="InterPro" id="IPR036361">
    <property type="entry name" value="SAP_dom_sf"/>
</dbReference>
<dbReference type="OrthoDB" id="445357at2759"/>
<protein>
    <recommendedName>
        <fullName evidence="1">SAP domain-containing protein</fullName>
    </recommendedName>
</protein>
<dbReference type="Gene3D" id="1.10.720.30">
    <property type="entry name" value="SAP domain"/>
    <property type="match status" value="1"/>
</dbReference>
<dbReference type="AlphaFoldDB" id="A0A4Z1ITW5"/>
<reference evidence="2 3" key="1">
    <citation type="submission" date="2017-12" db="EMBL/GenBank/DDBJ databases">
        <title>Comparative genomics of Botrytis spp.</title>
        <authorList>
            <person name="Valero-Jimenez C.A."/>
            <person name="Tapia P."/>
            <person name="Veloso J."/>
            <person name="Silva-Moreno E."/>
            <person name="Staats M."/>
            <person name="Valdes J.H."/>
            <person name="Van Kan J.A.L."/>
        </authorList>
    </citation>
    <scope>NUCLEOTIDE SEQUENCE [LARGE SCALE GENOMIC DNA]</scope>
    <source>
        <strain evidence="2 3">MUCL11595</strain>
    </source>
</reference>
<dbReference type="Proteomes" id="UP000297527">
    <property type="component" value="Unassembled WGS sequence"/>
</dbReference>
<dbReference type="EMBL" id="PQXN01000017">
    <property type="protein sequence ID" value="TGO62780.1"/>
    <property type="molecule type" value="Genomic_DNA"/>
</dbReference>
<keyword evidence="3" id="KW-1185">Reference proteome</keyword>
<evidence type="ECO:0000313" key="2">
    <source>
        <dbReference type="EMBL" id="TGO62780.1"/>
    </source>
</evidence>
<dbReference type="Pfam" id="PF02037">
    <property type="entry name" value="SAP"/>
    <property type="match status" value="1"/>
</dbReference>
<feature type="domain" description="SAP" evidence="1">
    <location>
        <begin position="4"/>
        <end position="38"/>
    </location>
</feature>
<gene>
    <name evidence="2" type="ORF">BCON_0017g00210</name>
</gene>
<sequence length="109" mass="11730">MVDYTKYRVIELKEVLKARQLPTDGLKAALVQRLAQSDARHVSIEEVVDQKVKPNVTSTAPPPQSQIGAVNLELGTLLQAIGSLKNITGFTPTAAGHTMLNQENSHASA</sequence>
<comment type="caution">
    <text evidence="2">The sequence shown here is derived from an EMBL/GenBank/DDBJ whole genome shotgun (WGS) entry which is preliminary data.</text>
</comment>
<evidence type="ECO:0000259" key="1">
    <source>
        <dbReference type="PROSITE" id="PS50800"/>
    </source>
</evidence>
<dbReference type="SUPFAM" id="SSF68906">
    <property type="entry name" value="SAP domain"/>
    <property type="match status" value="1"/>
</dbReference>
<dbReference type="PROSITE" id="PS50800">
    <property type="entry name" value="SAP"/>
    <property type="match status" value="1"/>
</dbReference>
<dbReference type="SMART" id="SM00513">
    <property type="entry name" value="SAP"/>
    <property type="match status" value="1"/>
</dbReference>